<dbReference type="SMART" id="SM00499">
    <property type="entry name" value="AAI"/>
    <property type="match status" value="1"/>
</dbReference>
<dbReference type="SUPFAM" id="SSF47699">
    <property type="entry name" value="Bifunctional inhibitor/lipid-transfer protein/seed storage 2S albumin"/>
    <property type="match status" value="1"/>
</dbReference>
<dbReference type="EMBL" id="CM017877">
    <property type="protein sequence ID" value="KAG1347746.1"/>
    <property type="molecule type" value="Genomic_DNA"/>
</dbReference>
<evidence type="ECO:0000256" key="4">
    <source>
        <dbReference type="ARBA" id="ARBA00023180"/>
    </source>
</evidence>
<proteinExistence type="inferred from homology"/>
<reference evidence="8" key="1">
    <citation type="journal article" date="2017" name="Gigascience">
        <title>The genome draft of coconut (Cocos nucifera).</title>
        <authorList>
            <person name="Xiao Y."/>
            <person name="Xu P."/>
            <person name="Fan H."/>
            <person name="Baudouin L."/>
            <person name="Xia W."/>
            <person name="Bocs S."/>
            <person name="Xu J."/>
            <person name="Li Q."/>
            <person name="Guo A."/>
            <person name="Zhou L."/>
            <person name="Li J."/>
            <person name="Wu Y."/>
            <person name="Ma Z."/>
            <person name="Armero A."/>
            <person name="Issali A.E."/>
            <person name="Liu N."/>
            <person name="Peng M."/>
            <person name="Yang Y."/>
        </authorList>
    </citation>
    <scope>NUCLEOTIDE SEQUENCE</scope>
    <source>
        <tissue evidence="8">Spear leaf of Hainan Tall coconut</tissue>
    </source>
</reference>
<evidence type="ECO:0000313" key="8">
    <source>
        <dbReference type="EMBL" id="KAG1347746.1"/>
    </source>
</evidence>
<feature type="compositionally biased region" description="Polar residues" evidence="5">
    <location>
        <begin position="180"/>
        <end position="192"/>
    </location>
</feature>
<reference evidence="8" key="2">
    <citation type="submission" date="2019-07" db="EMBL/GenBank/DDBJ databases">
        <authorList>
            <person name="Yang Y."/>
            <person name="Bocs S."/>
            <person name="Baudouin L."/>
        </authorList>
    </citation>
    <scope>NUCLEOTIDE SEQUENCE</scope>
    <source>
        <tissue evidence="8">Spear leaf of Hainan Tall coconut</tissue>
    </source>
</reference>
<feature type="compositionally biased region" description="Low complexity" evidence="5">
    <location>
        <begin position="120"/>
        <end position="179"/>
    </location>
</feature>
<dbReference type="InterPro" id="IPR043325">
    <property type="entry name" value="LTSS"/>
</dbReference>
<feature type="chain" id="PRO_5035431596" evidence="6">
    <location>
        <begin position="25"/>
        <end position="218"/>
    </location>
</feature>
<comment type="similarity">
    <text evidence="1">Belongs to the plant LTP family.</text>
</comment>
<dbReference type="Pfam" id="PF14368">
    <property type="entry name" value="LTP_2"/>
    <property type="match status" value="1"/>
</dbReference>
<feature type="domain" description="Bifunctional inhibitor/plant lipid transfer protein/seed storage helical" evidence="7">
    <location>
        <begin position="28"/>
        <end position="106"/>
    </location>
</feature>
<dbReference type="InterPro" id="IPR016140">
    <property type="entry name" value="Bifunc_inhib/LTP/seed_store"/>
</dbReference>
<organism evidence="8 9">
    <name type="scientific">Cocos nucifera</name>
    <name type="common">Coconut palm</name>
    <dbReference type="NCBI Taxonomy" id="13894"/>
    <lineage>
        <taxon>Eukaryota</taxon>
        <taxon>Viridiplantae</taxon>
        <taxon>Streptophyta</taxon>
        <taxon>Embryophyta</taxon>
        <taxon>Tracheophyta</taxon>
        <taxon>Spermatophyta</taxon>
        <taxon>Magnoliopsida</taxon>
        <taxon>Liliopsida</taxon>
        <taxon>Arecaceae</taxon>
        <taxon>Arecoideae</taxon>
        <taxon>Cocoseae</taxon>
        <taxon>Attaleinae</taxon>
        <taxon>Cocos</taxon>
    </lineage>
</organism>
<accession>A0A8K0IDW8</accession>
<dbReference type="OrthoDB" id="911994at2759"/>
<dbReference type="Gene3D" id="1.10.110.10">
    <property type="entry name" value="Plant lipid-transfer and hydrophobic proteins"/>
    <property type="match status" value="1"/>
</dbReference>
<dbReference type="InterPro" id="IPR036312">
    <property type="entry name" value="Bifun_inhib/LTP/seed_sf"/>
</dbReference>
<dbReference type="CDD" id="cd00010">
    <property type="entry name" value="AAI_LTSS"/>
    <property type="match status" value="1"/>
</dbReference>
<name>A0A8K0IDW8_COCNU</name>
<dbReference type="Proteomes" id="UP000797356">
    <property type="component" value="Chromosome 6"/>
</dbReference>
<feature type="signal peptide" evidence="6">
    <location>
        <begin position="1"/>
        <end position="24"/>
    </location>
</feature>
<gene>
    <name evidence="8" type="ORF">COCNU_06G015750</name>
</gene>
<evidence type="ECO:0000256" key="6">
    <source>
        <dbReference type="SAM" id="SignalP"/>
    </source>
</evidence>
<dbReference type="InterPro" id="IPR000528">
    <property type="entry name" value="Plant_nsLTP"/>
</dbReference>
<keyword evidence="3" id="KW-1015">Disulfide bond</keyword>
<comment type="caution">
    <text evidence="8">The sequence shown here is derived from an EMBL/GenBank/DDBJ whole genome shotgun (WGS) entry which is preliminary data.</text>
</comment>
<keyword evidence="4" id="KW-0325">Glycoprotein</keyword>
<evidence type="ECO:0000259" key="7">
    <source>
        <dbReference type="SMART" id="SM00499"/>
    </source>
</evidence>
<evidence type="ECO:0000256" key="1">
    <source>
        <dbReference type="ARBA" id="ARBA00009748"/>
    </source>
</evidence>
<evidence type="ECO:0000256" key="5">
    <source>
        <dbReference type="SAM" id="MobiDB-lite"/>
    </source>
</evidence>
<evidence type="ECO:0000256" key="2">
    <source>
        <dbReference type="ARBA" id="ARBA00022729"/>
    </source>
</evidence>
<protein>
    <submittedName>
        <fullName evidence="8">Non-specific lipid transfer protein GPI-anchored 2</fullName>
    </submittedName>
</protein>
<dbReference type="PRINTS" id="PR00382">
    <property type="entry name" value="LIPIDTRNSFER"/>
</dbReference>
<dbReference type="GO" id="GO:0006869">
    <property type="term" value="P:lipid transport"/>
    <property type="evidence" value="ECO:0007669"/>
    <property type="project" value="InterPro"/>
</dbReference>
<dbReference type="PANTHER" id="PTHR33044">
    <property type="entry name" value="BIFUNCTIONAL INHIBITOR/LIPID-TRANSFER PROTEIN/SEED STORAGE 2S ALBUMIN SUPERFAMILY PROTEIN-RELATED"/>
    <property type="match status" value="1"/>
</dbReference>
<keyword evidence="9" id="KW-1185">Reference proteome</keyword>
<sequence>MAPRGIKLALAQVLMAMLLVHTSAQSSCAPAAVSLSPCLGYITGNSSTPSSSCCSQLATVLQTQAQCLCTVFNGAAAQQLGTIINQTQALNLPNVCNIQSPSLSNCDAVSKPAPAPTSPVSPSTPSVPTAAAPTATSTPSVPGASSPAAPLTPSGPSDAAPTTPSTPSVPSIPSGTTGSKTVPATGQSSTAPSSVKLTPAFFFFLLLLVGSYASTFST</sequence>
<evidence type="ECO:0000313" key="9">
    <source>
        <dbReference type="Proteomes" id="UP000797356"/>
    </source>
</evidence>
<dbReference type="GO" id="GO:0008289">
    <property type="term" value="F:lipid binding"/>
    <property type="evidence" value="ECO:0007669"/>
    <property type="project" value="InterPro"/>
</dbReference>
<feature type="region of interest" description="Disordered" evidence="5">
    <location>
        <begin position="107"/>
        <end position="192"/>
    </location>
</feature>
<dbReference type="AlphaFoldDB" id="A0A8K0IDW8"/>
<keyword evidence="2 6" id="KW-0732">Signal</keyword>
<evidence type="ECO:0000256" key="3">
    <source>
        <dbReference type="ARBA" id="ARBA00023157"/>
    </source>
</evidence>